<proteinExistence type="predicted"/>
<evidence type="ECO:0000313" key="2">
    <source>
        <dbReference type="EnsemblMetazoa" id="ISCW017977-PA"/>
    </source>
</evidence>
<evidence type="ECO:0000313" key="1">
    <source>
        <dbReference type="EMBL" id="EEC06346.1"/>
    </source>
</evidence>
<evidence type="ECO:0000313" key="3">
    <source>
        <dbReference type="Proteomes" id="UP000001555"/>
    </source>
</evidence>
<reference evidence="2" key="2">
    <citation type="submission" date="2020-05" db="UniProtKB">
        <authorList>
            <consortium name="EnsemblMetazoa"/>
        </authorList>
    </citation>
    <scope>IDENTIFICATION</scope>
    <source>
        <strain evidence="2">wikel</strain>
    </source>
</reference>
<protein>
    <submittedName>
        <fullName evidence="1 2">Uncharacterized protein</fullName>
    </submittedName>
</protein>
<dbReference type="VEuPathDB" id="VectorBase:ISCW017977"/>
<reference evidence="1 3" key="1">
    <citation type="submission" date="2008-03" db="EMBL/GenBank/DDBJ databases">
        <title>Annotation of Ixodes scapularis.</title>
        <authorList>
            <consortium name="Ixodes scapularis Genome Project Consortium"/>
            <person name="Caler E."/>
            <person name="Hannick L.I."/>
            <person name="Bidwell S."/>
            <person name="Joardar V."/>
            <person name="Thiagarajan M."/>
            <person name="Amedeo P."/>
            <person name="Galinsky K.J."/>
            <person name="Schobel S."/>
            <person name="Inman J."/>
            <person name="Hostetler J."/>
            <person name="Miller J."/>
            <person name="Hammond M."/>
            <person name="Megy K."/>
            <person name="Lawson D."/>
            <person name="Kodira C."/>
            <person name="Sutton G."/>
            <person name="Meyer J."/>
            <person name="Hill C.A."/>
            <person name="Birren B."/>
            <person name="Nene V."/>
            <person name="Collins F."/>
            <person name="Alarcon-Chaidez F."/>
            <person name="Wikel S."/>
            <person name="Strausberg R."/>
        </authorList>
    </citation>
    <scope>NUCLEOTIDE SEQUENCE [LARGE SCALE GENOMIC DNA]</scope>
    <source>
        <strain evidence="3">Wikel</strain>
        <strain evidence="1">Wikel colony</strain>
    </source>
</reference>
<organism>
    <name type="scientific">Ixodes scapularis</name>
    <name type="common">Black-legged tick</name>
    <name type="synonym">Deer tick</name>
    <dbReference type="NCBI Taxonomy" id="6945"/>
    <lineage>
        <taxon>Eukaryota</taxon>
        <taxon>Metazoa</taxon>
        <taxon>Ecdysozoa</taxon>
        <taxon>Arthropoda</taxon>
        <taxon>Chelicerata</taxon>
        <taxon>Arachnida</taxon>
        <taxon>Acari</taxon>
        <taxon>Parasitiformes</taxon>
        <taxon>Ixodida</taxon>
        <taxon>Ixodoidea</taxon>
        <taxon>Ixodidae</taxon>
        <taxon>Ixodinae</taxon>
        <taxon>Ixodes</taxon>
    </lineage>
</organism>
<keyword evidence="3" id="KW-1185">Reference proteome</keyword>
<dbReference type="PaxDb" id="6945-B7PIC4"/>
<dbReference type="AlphaFoldDB" id="B7PIC4"/>
<dbReference type="Proteomes" id="UP000001555">
    <property type="component" value="Unassembled WGS sequence"/>
</dbReference>
<dbReference type="EMBL" id="ABJB010206825">
    <property type="status" value="NOT_ANNOTATED_CDS"/>
    <property type="molecule type" value="Genomic_DNA"/>
</dbReference>
<gene>
    <name evidence="1" type="ORF">IscW_ISCW017977</name>
</gene>
<sequence>MMAQVISLTLPYISVVDIADDPAAFVKGGSGDQDRGHNLVADQDCGHDRGQDVATALPRAAKVEHGKS</sequence>
<name>B7PIC4_IXOSC</name>
<dbReference type="VEuPathDB" id="VectorBase:ISCI017977"/>
<dbReference type="EnsemblMetazoa" id="ISCW017977-RA">
    <property type="protein sequence ID" value="ISCW017977-PA"/>
    <property type="gene ID" value="ISCW017977"/>
</dbReference>
<accession>B7PIC4</accession>
<dbReference type="HOGENOM" id="CLU_2796797_0_0_1"/>
<dbReference type="EMBL" id="DS718108">
    <property type="protein sequence ID" value="EEC06346.1"/>
    <property type="molecule type" value="Genomic_DNA"/>
</dbReference>
<dbReference type="InParanoid" id="B7PIC4"/>